<dbReference type="GO" id="GO:0043916">
    <property type="term" value="F:DNA-7-methylguanine glycosylase activity"/>
    <property type="evidence" value="ECO:0007669"/>
    <property type="project" value="TreeGrafter"/>
</dbReference>
<evidence type="ECO:0000256" key="1">
    <source>
        <dbReference type="ARBA" id="ARBA00000086"/>
    </source>
</evidence>
<comment type="catalytic activity">
    <reaction evidence="1">
        <text>Hydrolysis of alkylated DNA, releasing 3-methyladenine, 3-methylguanine, 7-methylguanine and 7-methyladenine.</text>
        <dbReference type="EC" id="3.2.2.21"/>
    </reaction>
</comment>
<dbReference type="InterPro" id="IPR011257">
    <property type="entry name" value="DNA_glycosylase"/>
</dbReference>
<dbReference type="GO" id="GO:0032993">
    <property type="term" value="C:protein-DNA complex"/>
    <property type="evidence" value="ECO:0007669"/>
    <property type="project" value="TreeGrafter"/>
</dbReference>
<dbReference type="EMBL" id="VLPK01000001">
    <property type="protein sequence ID" value="TSJ43989.1"/>
    <property type="molecule type" value="Genomic_DNA"/>
</dbReference>
<dbReference type="Proteomes" id="UP000318733">
    <property type="component" value="Unassembled WGS sequence"/>
</dbReference>
<dbReference type="InterPro" id="IPR003265">
    <property type="entry name" value="HhH-GPD_domain"/>
</dbReference>
<dbReference type="PROSITE" id="PS00516">
    <property type="entry name" value="ALKYLBASE_DNA_GLYCOS"/>
    <property type="match status" value="1"/>
</dbReference>
<evidence type="ECO:0000256" key="3">
    <source>
        <dbReference type="ARBA" id="ARBA00012000"/>
    </source>
</evidence>
<dbReference type="PANTHER" id="PTHR43003:SF5">
    <property type="entry name" value="DNA-3-METHYLADENINE GLYCOSYLASE"/>
    <property type="match status" value="1"/>
</dbReference>
<keyword evidence="5" id="KW-0234">DNA repair</keyword>
<keyword evidence="8" id="KW-1185">Reference proteome</keyword>
<dbReference type="GO" id="GO:0008725">
    <property type="term" value="F:DNA-3-methyladenine glycosylase activity"/>
    <property type="evidence" value="ECO:0007669"/>
    <property type="project" value="TreeGrafter"/>
</dbReference>
<dbReference type="Gene3D" id="1.10.340.30">
    <property type="entry name" value="Hypothetical protein, domain 2"/>
    <property type="match status" value="1"/>
</dbReference>
<dbReference type="EC" id="3.2.2.21" evidence="3"/>
<accession>A0A556MW14</accession>
<evidence type="ECO:0000256" key="5">
    <source>
        <dbReference type="ARBA" id="ARBA00023204"/>
    </source>
</evidence>
<dbReference type="InterPro" id="IPR051912">
    <property type="entry name" value="Alkylbase_DNA_Glycosylase/TA"/>
</dbReference>
<dbReference type="SUPFAM" id="SSF48150">
    <property type="entry name" value="DNA-glycosylase"/>
    <property type="match status" value="1"/>
</dbReference>
<organism evidence="7 8">
    <name type="scientific">Mucilaginibacter corticis</name>
    <dbReference type="NCBI Taxonomy" id="2597670"/>
    <lineage>
        <taxon>Bacteria</taxon>
        <taxon>Pseudomonadati</taxon>
        <taxon>Bacteroidota</taxon>
        <taxon>Sphingobacteriia</taxon>
        <taxon>Sphingobacteriales</taxon>
        <taxon>Sphingobacteriaceae</taxon>
        <taxon>Mucilaginibacter</taxon>
    </lineage>
</organism>
<dbReference type="OrthoDB" id="9785929at2"/>
<evidence type="ECO:0000313" key="7">
    <source>
        <dbReference type="EMBL" id="TSJ43989.1"/>
    </source>
</evidence>
<comment type="similarity">
    <text evidence="2">Belongs to the alkylbase DNA glycosidase AlkA family.</text>
</comment>
<evidence type="ECO:0000256" key="4">
    <source>
        <dbReference type="ARBA" id="ARBA00022763"/>
    </source>
</evidence>
<evidence type="ECO:0000259" key="6">
    <source>
        <dbReference type="SMART" id="SM00478"/>
    </source>
</evidence>
<dbReference type="SMART" id="SM00478">
    <property type="entry name" value="ENDO3c"/>
    <property type="match status" value="1"/>
</dbReference>
<dbReference type="CDD" id="cd00056">
    <property type="entry name" value="ENDO3c"/>
    <property type="match status" value="1"/>
</dbReference>
<protein>
    <recommendedName>
        <fullName evidence="3">DNA-3-methyladenine glycosylase II</fullName>
        <ecNumber evidence="3">3.2.2.21</ecNumber>
    </recommendedName>
</protein>
<gene>
    <name evidence="7" type="ORF">FO440_07375</name>
</gene>
<sequence length="208" mass="23688">MNSAYYLRLSADPLLAKLFENSIPYELKEKANIPLALYTSIMNQQLSTKVADVIYKRFINIYGGLEPTPQQVIDTPVEQFRAIGLSAAKAGYIKNVAQFAIDQGLDLEQLKAMNDDDIYKYVGTIKGVGKWTIHILLMFSLGREDIFIPDDLGIQNAMAMLFGLDKTDRKKLRADIITLSEQWSPYRTYLCVHLWQWINQQQSTKTTG</sequence>
<keyword evidence="4" id="KW-0227">DNA damage</keyword>
<dbReference type="GO" id="GO:0032131">
    <property type="term" value="F:alkylated DNA binding"/>
    <property type="evidence" value="ECO:0007669"/>
    <property type="project" value="TreeGrafter"/>
</dbReference>
<dbReference type="GO" id="GO:0006285">
    <property type="term" value="P:base-excision repair, AP site formation"/>
    <property type="evidence" value="ECO:0007669"/>
    <property type="project" value="TreeGrafter"/>
</dbReference>
<dbReference type="FunFam" id="1.10.340.30:FF:000004">
    <property type="entry name" value="DNA-3-methyladenine glycosylase II"/>
    <property type="match status" value="1"/>
</dbReference>
<dbReference type="Gene3D" id="1.10.1670.40">
    <property type="match status" value="1"/>
</dbReference>
<dbReference type="InterPro" id="IPR000035">
    <property type="entry name" value="Alkylbase_DNA_glycsylse_CS"/>
</dbReference>
<comment type="caution">
    <text evidence="7">The sequence shown here is derived from an EMBL/GenBank/DDBJ whole genome shotgun (WGS) entry which is preliminary data.</text>
</comment>
<dbReference type="AlphaFoldDB" id="A0A556MW14"/>
<name>A0A556MW14_9SPHI</name>
<feature type="domain" description="HhH-GPD" evidence="6">
    <location>
        <begin position="42"/>
        <end position="204"/>
    </location>
</feature>
<evidence type="ECO:0000256" key="2">
    <source>
        <dbReference type="ARBA" id="ARBA00010817"/>
    </source>
</evidence>
<dbReference type="Pfam" id="PF00730">
    <property type="entry name" value="HhH-GPD"/>
    <property type="match status" value="1"/>
</dbReference>
<dbReference type="GO" id="GO:0006307">
    <property type="term" value="P:DNA alkylation repair"/>
    <property type="evidence" value="ECO:0007669"/>
    <property type="project" value="TreeGrafter"/>
</dbReference>
<proteinExistence type="inferred from homology"/>
<dbReference type="PANTHER" id="PTHR43003">
    <property type="entry name" value="DNA-3-METHYLADENINE GLYCOSYLASE"/>
    <property type="match status" value="1"/>
</dbReference>
<dbReference type="RefSeq" id="WP_144247552.1">
    <property type="nucleotide sequence ID" value="NZ_VLPK01000001.1"/>
</dbReference>
<reference evidence="7 8" key="1">
    <citation type="submission" date="2019-07" db="EMBL/GenBank/DDBJ databases">
        <authorList>
            <person name="Huq M.A."/>
        </authorList>
    </citation>
    <scope>NUCLEOTIDE SEQUENCE [LARGE SCALE GENOMIC DNA]</scope>
    <source>
        <strain evidence="7 8">MAH-19</strain>
    </source>
</reference>
<evidence type="ECO:0000313" key="8">
    <source>
        <dbReference type="Proteomes" id="UP000318733"/>
    </source>
</evidence>